<dbReference type="SMART" id="SM00220">
    <property type="entry name" value="S_TKc"/>
    <property type="match status" value="1"/>
</dbReference>
<dbReference type="PROSITE" id="PS50011">
    <property type="entry name" value="PROTEIN_KINASE_DOM"/>
    <property type="match status" value="1"/>
</dbReference>
<dbReference type="CDD" id="cd05123">
    <property type="entry name" value="STKc_AGC"/>
    <property type="match status" value="1"/>
</dbReference>
<dbReference type="EMBL" id="PKFO01000001">
    <property type="protein sequence ID" value="PVH19174.1"/>
    <property type="molecule type" value="Genomic_DNA"/>
</dbReference>
<comment type="caution">
    <text evidence="9">The sequence shown here is derived from an EMBL/GenBank/DDBJ whole genome shotgun (WGS) entry which is preliminary data.</text>
</comment>
<feature type="domain" description="AGC-kinase C-terminal" evidence="8">
    <location>
        <begin position="399"/>
        <end position="472"/>
    </location>
</feature>
<dbReference type="RefSeq" id="XP_025340114.1">
    <property type="nucleotide sequence ID" value="XM_025485183.1"/>
</dbReference>
<gene>
    <name evidence="9" type="ORF">CXQ85_001474</name>
</gene>
<dbReference type="Gene3D" id="3.30.200.20">
    <property type="entry name" value="Phosphorylase Kinase, domain 1"/>
    <property type="match status" value="1"/>
</dbReference>
<dbReference type="GeneID" id="37006805"/>
<dbReference type="SUPFAM" id="SSF56112">
    <property type="entry name" value="Protein kinase-like (PK-like)"/>
    <property type="match status" value="1"/>
</dbReference>
<evidence type="ECO:0000256" key="3">
    <source>
        <dbReference type="ARBA" id="ARBA00022679"/>
    </source>
</evidence>
<dbReference type="PANTHER" id="PTHR24351">
    <property type="entry name" value="RIBOSOMAL PROTEIN S6 KINASE"/>
    <property type="match status" value="1"/>
</dbReference>
<dbReference type="PROSITE" id="PS51285">
    <property type="entry name" value="AGC_KINASE_CTER"/>
    <property type="match status" value="1"/>
</dbReference>
<evidence type="ECO:0000256" key="1">
    <source>
        <dbReference type="ARBA" id="ARBA00022527"/>
    </source>
</evidence>
<dbReference type="GO" id="GO:0005524">
    <property type="term" value="F:ATP binding"/>
    <property type="evidence" value="ECO:0007669"/>
    <property type="project" value="UniProtKB-KW"/>
</dbReference>
<evidence type="ECO:0000313" key="10">
    <source>
        <dbReference type="Proteomes" id="UP000244309"/>
    </source>
</evidence>
<evidence type="ECO:0000256" key="2">
    <source>
        <dbReference type="ARBA" id="ARBA00022553"/>
    </source>
</evidence>
<sequence length="476" mass="53383">MPYSHRTSSDTNYMLFTFDEDPEPPDPSPAVGIPIPKTGKPENHFLQPSSQGSFSNSLGSGIKTGTSFKGGSFQDLHSNVSKSPRVHRRSSVYRRLSVWSTSSTAGITIPSGYNEESESKGERALETLYRFVCWPGAYGKVHLVKDKHNGRLYAQKQIRKPQIDVHEDNVKGVHVSHIQRTLAERQILTQVTHHANIVKLFYALQDHDRFYLLLEYIPGGELFYHLTSGNALGNVFKEDHVAFYAAEMALGLRHLHSLGIVYRDLKPENCLLNSAGHLVLTDFGLSKAISNDDESACRSIIGTPEYMAPETIRGEAYDYAVDWWSLGCVIYDMMTGKPPFTGKSHDVITKKILSAKLNLPFYLTLDAKDLLNKLLQKKPEKRFQVDEKWDAFTNHRFFRKLNWNAIIAQDDSVVPPIIPTISDPEMAENFSDEFTSMKVSDYEVATAQASGNPQELFQGLVLPPVEVILISSASSE</sequence>
<feature type="domain" description="Protein kinase" evidence="7">
    <location>
        <begin position="127"/>
        <end position="398"/>
    </location>
</feature>
<dbReference type="InterPro" id="IPR008271">
    <property type="entry name" value="Ser/Thr_kinase_AS"/>
</dbReference>
<dbReference type="VEuPathDB" id="FungiDB:CXQ85_001474"/>
<accession>A0A2V1AN98</accession>
<evidence type="ECO:0000259" key="8">
    <source>
        <dbReference type="PROSITE" id="PS51285"/>
    </source>
</evidence>
<dbReference type="Pfam" id="PF00069">
    <property type="entry name" value="Pkinase"/>
    <property type="match status" value="1"/>
</dbReference>
<keyword evidence="2" id="KW-0597">Phosphoprotein</keyword>
<dbReference type="InterPro" id="IPR000961">
    <property type="entry name" value="AGC-kinase_C"/>
</dbReference>
<dbReference type="InterPro" id="IPR000719">
    <property type="entry name" value="Prot_kinase_dom"/>
</dbReference>
<keyword evidence="4" id="KW-0547">Nucleotide-binding</keyword>
<dbReference type="STRING" id="45357.A0A2V1AN98"/>
<keyword evidence="6" id="KW-0067">ATP-binding</keyword>
<evidence type="ECO:0000259" key="7">
    <source>
        <dbReference type="PROSITE" id="PS50011"/>
    </source>
</evidence>
<dbReference type="AlphaFoldDB" id="A0A2V1AN98"/>
<dbReference type="GO" id="GO:0004674">
    <property type="term" value="F:protein serine/threonine kinase activity"/>
    <property type="evidence" value="ECO:0007669"/>
    <property type="project" value="UniProtKB-KW"/>
</dbReference>
<reference evidence="9 10" key="1">
    <citation type="submission" date="2017-12" db="EMBL/GenBank/DDBJ databases">
        <title>Genome Sequence of a Multidrug-Resistant Candida haemulonii Isolate from a Patient with Chronic Leg Ulcers in Israel.</title>
        <authorList>
            <person name="Chow N.A."/>
            <person name="Gade L."/>
            <person name="Batra D."/>
            <person name="Rowe L.A."/>
            <person name="Ben-Ami R."/>
            <person name="Loparev V.N."/>
            <person name="Litvintseva A.P."/>
        </authorList>
    </citation>
    <scope>NUCLEOTIDE SEQUENCE [LARGE SCALE GENOMIC DNA]</scope>
    <source>
        <strain evidence="9 10">B11899</strain>
    </source>
</reference>
<dbReference type="Proteomes" id="UP000244309">
    <property type="component" value="Unassembled WGS sequence"/>
</dbReference>
<keyword evidence="5" id="KW-0418">Kinase</keyword>
<dbReference type="Gene3D" id="1.10.510.10">
    <property type="entry name" value="Transferase(Phosphotransferase) domain 1"/>
    <property type="match status" value="1"/>
</dbReference>
<name>A0A2V1AN98_9ASCO</name>
<protein>
    <recommendedName>
        <fullName evidence="11">Protein kinase domain-containing protein</fullName>
    </recommendedName>
</protein>
<evidence type="ECO:0000256" key="5">
    <source>
        <dbReference type="ARBA" id="ARBA00022777"/>
    </source>
</evidence>
<evidence type="ECO:0000313" key="9">
    <source>
        <dbReference type="EMBL" id="PVH19174.1"/>
    </source>
</evidence>
<keyword evidence="3" id="KW-0808">Transferase</keyword>
<dbReference type="InterPro" id="IPR045270">
    <property type="entry name" value="STKc_AGC"/>
</dbReference>
<dbReference type="InterPro" id="IPR011009">
    <property type="entry name" value="Kinase-like_dom_sf"/>
</dbReference>
<organism evidence="9 10">
    <name type="scientific">Candidozyma haemuli</name>
    <dbReference type="NCBI Taxonomy" id="45357"/>
    <lineage>
        <taxon>Eukaryota</taxon>
        <taxon>Fungi</taxon>
        <taxon>Dikarya</taxon>
        <taxon>Ascomycota</taxon>
        <taxon>Saccharomycotina</taxon>
        <taxon>Pichiomycetes</taxon>
        <taxon>Metschnikowiaceae</taxon>
        <taxon>Candidozyma</taxon>
    </lineage>
</organism>
<keyword evidence="1" id="KW-0723">Serine/threonine-protein kinase</keyword>
<dbReference type="PROSITE" id="PS00108">
    <property type="entry name" value="PROTEIN_KINASE_ST"/>
    <property type="match status" value="1"/>
</dbReference>
<evidence type="ECO:0008006" key="11">
    <source>
        <dbReference type="Google" id="ProtNLM"/>
    </source>
</evidence>
<dbReference type="FunFam" id="1.10.510.10:FF:000048">
    <property type="entry name" value="Protein kinase C"/>
    <property type="match status" value="1"/>
</dbReference>
<proteinExistence type="predicted"/>
<evidence type="ECO:0000256" key="4">
    <source>
        <dbReference type="ARBA" id="ARBA00022741"/>
    </source>
</evidence>
<keyword evidence="10" id="KW-1185">Reference proteome</keyword>
<evidence type="ECO:0000256" key="6">
    <source>
        <dbReference type="ARBA" id="ARBA00022840"/>
    </source>
</evidence>
<dbReference type="OrthoDB" id="63267at2759"/>